<evidence type="ECO:0000256" key="2">
    <source>
        <dbReference type="ARBA" id="ARBA00022801"/>
    </source>
</evidence>
<keyword evidence="1 5" id="KW-0479">Metal-binding</keyword>
<evidence type="ECO:0000256" key="5">
    <source>
        <dbReference type="HAMAP-Rule" id="MF_00737"/>
    </source>
</evidence>
<dbReference type="PANTHER" id="PTHR11358:SF35">
    <property type="entry name" value="FORMIMIDOYLGLUTAMASE"/>
    <property type="match status" value="1"/>
</dbReference>
<feature type="binding site" evidence="5">
    <location>
        <position position="165"/>
    </location>
    <ligand>
        <name>Mn(2+)</name>
        <dbReference type="ChEBI" id="CHEBI:29035"/>
        <label>2</label>
    </ligand>
</feature>
<feature type="binding site" evidence="5">
    <location>
        <position position="257"/>
    </location>
    <ligand>
        <name>Mn(2+)</name>
        <dbReference type="ChEBI" id="CHEBI:29035"/>
        <label>2</label>
    </ligand>
</feature>
<feature type="binding site" evidence="5">
    <location>
        <position position="163"/>
    </location>
    <ligand>
        <name>Mn(2+)</name>
        <dbReference type="ChEBI" id="CHEBI:29035"/>
        <label>2</label>
    </ligand>
</feature>
<comment type="catalytic activity">
    <reaction evidence="5">
        <text>N-formimidoyl-L-glutamate + H2O = formamide + L-glutamate</text>
        <dbReference type="Rhea" id="RHEA:22492"/>
        <dbReference type="ChEBI" id="CHEBI:15377"/>
        <dbReference type="ChEBI" id="CHEBI:16397"/>
        <dbReference type="ChEBI" id="CHEBI:29985"/>
        <dbReference type="ChEBI" id="CHEBI:58928"/>
        <dbReference type="EC" id="3.5.3.8"/>
    </reaction>
</comment>
<keyword evidence="4 5" id="KW-0464">Manganese</keyword>
<dbReference type="SUPFAM" id="SSF52768">
    <property type="entry name" value="Arginase/deacetylase"/>
    <property type="match status" value="1"/>
</dbReference>
<organism evidence="9 10">
    <name type="scientific">Persicobacter psychrovividus</name>
    <dbReference type="NCBI Taxonomy" id="387638"/>
    <lineage>
        <taxon>Bacteria</taxon>
        <taxon>Pseudomonadati</taxon>
        <taxon>Bacteroidota</taxon>
        <taxon>Cytophagia</taxon>
        <taxon>Cytophagales</taxon>
        <taxon>Persicobacteraceae</taxon>
        <taxon>Persicobacter</taxon>
    </lineage>
</organism>
<sequence>MSYTSPDLRQWHGRVDIEDGSLGHRWHQVVEGLDLDASSPLDDQSKRFAFLGFRSDEGVKRNKGRIGAVKGPEVMRKVMSSTAVHFDEAKVKLLEAGDVSCVNHDMEHAQTELGKRVRQLLERNTLPIVLGGGHEISFGHYQGLHQWVKKHHPDKKLGIINFDAHFDLRTPTEGPSSGTPFFQIAELCKAENTPFLYEVMGINPAANTRKLFQTAEELNVHHVPYYEMHISHIHDLAHTVHKFINRCDFIYLTIDMDVFSAPFAPGVSALNSCGTFPEVISSMVRRIAKSGKLLSMDIAELNPKFDIDDRTAKLASHLIYELITAKTTD</sequence>
<dbReference type="InterPro" id="IPR005923">
    <property type="entry name" value="HutG"/>
</dbReference>
<dbReference type="InterPro" id="IPR020855">
    <property type="entry name" value="Ureohydrolase_Mn_BS"/>
</dbReference>
<evidence type="ECO:0000256" key="6">
    <source>
        <dbReference type="NCBIfam" id="TIGR01227"/>
    </source>
</evidence>
<feature type="binding site" evidence="5">
    <location>
        <position position="255"/>
    </location>
    <ligand>
        <name>Mn(2+)</name>
        <dbReference type="ChEBI" id="CHEBI:29035"/>
        <label>2</label>
    </ligand>
</feature>
<reference evidence="9 10" key="1">
    <citation type="submission" date="2021-12" db="EMBL/GenBank/DDBJ databases">
        <title>Genome sequencing of bacteria with rrn-lacking chromosome and rrn-plasmid.</title>
        <authorList>
            <person name="Anda M."/>
            <person name="Iwasaki W."/>
        </authorList>
    </citation>
    <scope>NUCLEOTIDE SEQUENCE [LARGE SCALE GENOMIC DNA]</scope>
    <source>
        <strain evidence="9 10">NBRC 101262</strain>
    </source>
</reference>
<keyword evidence="3 5" id="KW-0369">Histidine metabolism</keyword>
<dbReference type="CDD" id="cd09988">
    <property type="entry name" value="Formimidoylglutamase"/>
    <property type="match status" value="1"/>
</dbReference>
<comment type="pathway">
    <text evidence="5">Amino-acid degradation; L-histidine degradation into L-glutamate; L-glutamate from N-formimidoyl-L-glutamate (hydrolase route): step 1/1.</text>
</comment>
<dbReference type="Proteomes" id="UP001354989">
    <property type="component" value="Chromosome"/>
</dbReference>
<dbReference type="PROSITE" id="PS51409">
    <property type="entry name" value="ARGINASE_2"/>
    <property type="match status" value="1"/>
</dbReference>
<keyword evidence="10" id="KW-1185">Reference proteome</keyword>
<dbReference type="RefSeq" id="WP_332920556.1">
    <property type="nucleotide sequence ID" value="NZ_AP025292.1"/>
</dbReference>
<dbReference type="PANTHER" id="PTHR11358">
    <property type="entry name" value="ARGINASE/AGMATINASE"/>
    <property type="match status" value="1"/>
</dbReference>
<proteinExistence type="inferred from homology"/>
<evidence type="ECO:0000256" key="3">
    <source>
        <dbReference type="ARBA" id="ARBA00022808"/>
    </source>
</evidence>
<feature type="binding site" evidence="5">
    <location>
        <position position="255"/>
    </location>
    <ligand>
        <name>Mn(2+)</name>
        <dbReference type="ChEBI" id="CHEBI:29035"/>
        <label>1</label>
    </ligand>
</feature>
<dbReference type="Pfam" id="PF00491">
    <property type="entry name" value="Arginase"/>
    <property type="match status" value="1"/>
</dbReference>
<name>A0ABN6L7D5_9BACT</name>
<evidence type="ECO:0000256" key="1">
    <source>
        <dbReference type="ARBA" id="ARBA00022723"/>
    </source>
</evidence>
<feature type="binding site" evidence="5">
    <location>
        <position position="134"/>
    </location>
    <ligand>
        <name>Mn(2+)</name>
        <dbReference type="ChEBI" id="CHEBI:29035"/>
        <label>1</label>
    </ligand>
</feature>
<dbReference type="EMBL" id="AP025292">
    <property type="protein sequence ID" value="BDC98910.1"/>
    <property type="molecule type" value="Genomic_DNA"/>
</dbReference>
<feature type="binding site" evidence="5">
    <location>
        <position position="167"/>
    </location>
    <ligand>
        <name>Mn(2+)</name>
        <dbReference type="ChEBI" id="CHEBI:29035"/>
        <label>1</label>
    </ligand>
</feature>
<evidence type="ECO:0000313" key="9">
    <source>
        <dbReference type="EMBL" id="BDC98910.1"/>
    </source>
</evidence>
<evidence type="ECO:0000256" key="4">
    <source>
        <dbReference type="ARBA" id="ARBA00023211"/>
    </source>
</evidence>
<protein>
    <recommendedName>
        <fullName evidence="5 6">Formimidoylglutamase</fullName>
        <ecNumber evidence="5 6">3.5.3.8</ecNumber>
    </recommendedName>
    <alternativeName>
        <fullName evidence="5">Formiminoglutamase</fullName>
    </alternativeName>
    <alternativeName>
        <fullName evidence="5">Formiminoglutamate hydrolase</fullName>
    </alternativeName>
</protein>
<dbReference type="InterPro" id="IPR023696">
    <property type="entry name" value="Ureohydrolase_dom_sf"/>
</dbReference>
<feature type="binding site" evidence="5">
    <location>
        <position position="163"/>
    </location>
    <ligand>
        <name>Mn(2+)</name>
        <dbReference type="ChEBI" id="CHEBI:29035"/>
        <label>1</label>
    </ligand>
</feature>
<dbReference type="PIRSF" id="PIRSF036979">
    <property type="entry name" value="Arginase"/>
    <property type="match status" value="1"/>
</dbReference>
<dbReference type="InterPro" id="IPR006035">
    <property type="entry name" value="Ureohydrolase"/>
</dbReference>
<comment type="function">
    <text evidence="5">Catalyzes the conversion of N-formimidoyl-L-glutamate to L-glutamate and formamide.</text>
</comment>
<evidence type="ECO:0000256" key="8">
    <source>
        <dbReference type="RuleBase" id="RU003684"/>
    </source>
</evidence>
<comment type="similarity">
    <text evidence="5 7 8">Belongs to the arginase family.</text>
</comment>
<accession>A0ABN6L7D5</accession>
<dbReference type="NCBIfam" id="TIGR01227">
    <property type="entry name" value="hutG"/>
    <property type="match status" value="1"/>
</dbReference>
<dbReference type="Gene3D" id="3.40.800.10">
    <property type="entry name" value="Ureohydrolase domain"/>
    <property type="match status" value="1"/>
</dbReference>
<dbReference type="EC" id="3.5.3.8" evidence="5 6"/>
<comment type="cofactor">
    <cofactor evidence="5">
        <name>Mn(2+)</name>
        <dbReference type="ChEBI" id="CHEBI:29035"/>
    </cofactor>
    <text evidence="5">Binds 2 manganese ions per subunit.</text>
</comment>
<dbReference type="PROSITE" id="PS01053">
    <property type="entry name" value="ARGINASE_1"/>
    <property type="match status" value="1"/>
</dbReference>
<dbReference type="HAMAP" id="MF_00737">
    <property type="entry name" value="Formimidoylglutam"/>
    <property type="match status" value="1"/>
</dbReference>
<keyword evidence="2 5" id="KW-0378">Hydrolase</keyword>
<gene>
    <name evidence="5 9" type="primary">hutG</name>
    <name evidence="9" type="ORF">PEPS_11910</name>
</gene>
<evidence type="ECO:0000313" key="10">
    <source>
        <dbReference type="Proteomes" id="UP001354989"/>
    </source>
</evidence>
<evidence type="ECO:0000256" key="7">
    <source>
        <dbReference type="PROSITE-ProRule" id="PRU00742"/>
    </source>
</evidence>